<feature type="region of interest" description="Disordered" evidence="1">
    <location>
        <begin position="332"/>
        <end position="365"/>
    </location>
</feature>
<feature type="compositionally biased region" description="Basic and acidic residues" evidence="1">
    <location>
        <begin position="356"/>
        <end position="365"/>
    </location>
</feature>
<proteinExistence type="predicted"/>
<evidence type="ECO:0000313" key="3">
    <source>
        <dbReference type="Proteomes" id="UP000308197"/>
    </source>
</evidence>
<feature type="compositionally biased region" description="Basic and acidic residues" evidence="1">
    <location>
        <begin position="256"/>
        <end position="271"/>
    </location>
</feature>
<dbReference type="Proteomes" id="UP000308197">
    <property type="component" value="Unassembled WGS sequence"/>
</dbReference>
<protein>
    <submittedName>
        <fullName evidence="2">Uncharacterized protein</fullName>
    </submittedName>
</protein>
<organism evidence="2 3">
    <name type="scientific">Polyporus arcularius HHB13444</name>
    <dbReference type="NCBI Taxonomy" id="1314778"/>
    <lineage>
        <taxon>Eukaryota</taxon>
        <taxon>Fungi</taxon>
        <taxon>Dikarya</taxon>
        <taxon>Basidiomycota</taxon>
        <taxon>Agaricomycotina</taxon>
        <taxon>Agaricomycetes</taxon>
        <taxon>Polyporales</taxon>
        <taxon>Polyporaceae</taxon>
        <taxon>Polyporus</taxon>
    </lineage>
</organism>
<reference evidence="2 3" key="1">
    <citation type="journal article" date="2019" name="Nat. Ecol. Evol.">
        <title>Megaphylogeny resolves global patterns of mushroom evolution.</title>
        <authorList>
            <person name="Varga T."/>
            <person name="Krizsan K."/>
            <person name="Foldi C."/>
            <person name="Dima B."/>
            <person name="Sanchez-Garcia M."/>
            <person name="Sanchez-Ramirez S."/>
            <person name="Szollosi G.J."/>
            <person name="Szarkandi J.G."/>
            <person name="Papp V."/>
            <person name="Albert L."/>
            <person name="Andreopoulos W."/>
            <person name="Angelini C."/>
            <person name="Antonin V."/>
            <person name="Barry K.W."/>
            <person name="Bougher N.L."/>
            <person name="Buchanan P."/>
            <person name="Buyck B."/>
            <person name="Bense V."/>
            <person name="Catcheside P."/>
            <person name="Chovatia M."/>
            <person name="Cooper J."/>
            <person name="Damon W."/>
            <person name="Desjardin D."/>
            <person name="Finy P."/>
            <person name="Geml J."/>
            <person name="Haridas S."/>
            <person name="Hughes K."/>
            <person name="Justo A."/>
            <person name="Karasinski D."/>
            <person name="Kautmanova I."/>
            <person name="Kiss B."/>
            <person name="Kocsube S."/>
            <person name="Kotiranta H."/>
            <person name="LaButti K.M."/>
            <person name="Lechner B.E."/>
            <person name="Liimatainen K."/>
            <person name="Lipzen A."/>
            <person name="Lukacs Z."/>
            <person name="Mihaltcheva S."/>
            <person name="Morgado L.N."/>
            <person name="Niskanen T."/>
            <person name="Noordeloos M.E."/>
            <person name="Ohm R.A."/>
            <person name="Ortiz-Santana B."/>
            <person name="Ovrebo C."/>
            <person name="Racz N."/>
            <person name="Riley R."/>
            <person name="Savchenko A."/>
            <person name="Shiryaev A."/>
            <person name="Soop K."/>
            <person name="Spirin V."/>
            <person name="Szebenyi C."/>
            <person name="Tomsovsky M."/>
            <person name="Tulloss R.E."/>
            <person name="Uehling J."/>
            <person name="Grigoriev I.V."/>
            <person name="Vagvolgyi C."/>
            <person name="Papp T."/>
            <person name="Martin F.M."/>
            <person name="Miettinen O."/>
            <person name="Hibbett D.S."/>
            <person name="Nagy L.G."/>
        </authorList>
    </citation>
    <scope>NUCLEOTIDE SEQUENCE [LARGE SCALE GENOMIC DNA]</scope>
    <source>
        <strain evidence="2 3">HHB13444</strain>
    </source>
</reference>
<keyword evidence="3" id="KW-1185">Reference proteome</keyword>
<dbReference type="InParanoid" id="A0A5C3P7E8"/>
<dbReference type="EMBL" id="ML211288">
    <property type="protein sequence ID" value="TFK84889.1"/>
    <property type="molecule type" value="Genomic_DNA"/>
</dbReference>
<name>A0A5C3P7E8_9APHY</name>
<evidence type="ECO:0000256" key="1">
    <source>
        <dbReference type="SAM" id="MobiDB-lite"/>
    </source>
</evidence>
<feature type="region of interest" description="Disordered" evidence="1">
    <location>
        <begin position="248"/>
        <end position="271"/>
    </location>
</feature>
<accession>A0A5C3P7E8</accession>
<sequence>MHFIYAFRFSDYHLKYRNSVPEEPRNCQLIREDQLPPIPSFVSYLRTGDDNIMWDLIRTAGGRLRRTRFIAGRGILEDALLYLDIFIHNAKTRYNSPCYNQIKILKIILDIRVVANCTAKQTAPGDSNGTCTAATLEDRHVEELIMLMFVINSALKKAYIEDNRYGTSTLLRIARTDFHNAIVAAGFIKNECPVRSERESRTPESGEDVQVTAQWVPAMDLLSILSYDTLREDGLTLTMFKSQTVRSGIGPASKGGELRESERLRGREGRPAAERVSLEVACERHVQCLNTPRTSESYSSWPMALQSIKIHEGHKFTAHLYAADIRLSGRESDYPASPTPTRAKVVDKPAGGAGGRRSEVGRMID</sequence>
<dbReference type="AlphaFoldDB" id="A0A5C3P7E8"/>
<gene>
    <name evidence="2" type="ORF">K466DRAFT_566967</name>
</gene>
<evidence type="ECO:0000313" key="2">
    <source>
        <dbReference type="EMBL" id="TFK84889.1"/>
    </source>
</evidence>